<protein>
    <submittedName>
        <fullName evidence="2">Sigma-70, region 4</fullName>
    </submittedName>
</protein>
<dbReference type="GO" id="GO:0003677">
    <property type="term" value="F:DNA binding"/>
    <property type="evidence" value="ECO:0007669"/>
    <property type="project" value="InterPro"/>
</dbReference>
<dbReference type="SUPFAM" id="SSF88659">
    <property type="entry name" value="Sigma3 and sigma4 domains of RNA polymerase sigma factors"/>
    <property type="match status" value="1"/>
</dbReference>
<gene>
    <name evidence="2" type="ORF">SAMN05444972_103178</name>
</gene>
<dbReference type="AlphaFoldDB" id="A0A1I6QIL1"/>
<evidence type="ECO:0000259" key="1">
    <source>
        <dbReference type="Pfam" id="PF08281"/>
    </source>
</evidence>
<evidence type="ECO:0000313" key="3">
    <source>
        <dbReference type="Proteomes" id="UP000198660"/>
    </source>
</evidence>
<dbReference type="Proteomes" id="UP000198660">
    <property type="component" value="Unassembled WGS sequence"/>
</dbReference>
<feature type="domain" description="RNA polymerase sigma factor 70 region 4 type 2" evidence="1">
    <location>
        <begin position="2"/>
        <end position="37"/>
    </location>
</feature>
<dbReference type="Pfam" id="PF08281">
    <property type="entry name" value="Sigma70_r4_2"/>
    <property type="match status" value="1"/>
</dbReference>
<evidence type="ECO:0000313" key="2">
    <source>
        <dbReference type="EMBL" id="SFS52337.1"/>
    </source>
</evidence>
<sequence length="53" mass="5931">MYELSRGEGFTSVEIGEMLAISERAVRKMIQRGEEKIRGAKESNLFLVNGEGL</sequence>
<dbReference type="EMBL" id="FPAA01000003">
    <property type="protein sequence ID" value="SFS52337.1"/>
    <property type="molecule type" value="Genomic_DNA"/>
</dbReference>
<name>A0A1I6QIL1_9BACL</name>
<dbReference type="InterPro" id="IPR036388">
    <property type="entry name" value="WH-like_DNA-bd_sf"/>
</dbReference>
<dbReference type="GO" id="GO:0006352">
    <property type="term" value="P:DNA-templated transcription initiation"/>
    <property type="evidence" value="ECO:0007669"/>
    <property type="project" value="InterPro"/>
</dbReference>
<accession>A0A1I6QIL1</accession>
<keyword evidence="3" id="KW-1185">Reference proteome</keyword>
<dbReference type="GO" id="GO:0016987">
    <property type="term" value="F:sigma factor activity"/>
    <property type="evidence" value="ECO:0007669"/>
    <property type="project" value="InterPro"/>
</dbReference>
<organism evidence="2 3">
    <name type="scientific">Marininema halotolerans</name>
    <dbReference type="NCBI Taxonomy" id="1155944"/>
    <lineage>
        <taxon>Bacteria</taxon>
        <taxon>Bacillati</taxon>
        <taxon>Bacillota</taxon>
        <taxon>Bacilli</taxon>
        <taxon>Bacillales</taxon>
        <taxon>Thermoactinomycetaceae</taxon>
        <taxon>Marininema</taxon>
    </lineage>
</organism>
<dbReference type="InterPro" id="IPR013324">
    <property type="entry name" value="RNA_pol_sigma_r3/r4-like"/>
</dbReference>
<reference evidence="3" key="1">
    <citation type="submission" date="2016-10" db="EMBL/GenBank/DDBJ databases">
        <authorList>
            <person name="Varghese N."/>
            <person name="Submissions S."/>
        </authorList>
    </citation>
    <scope>NUCLEOTIDE SEQUENCE [LARGE SCALE GENOMIC DNA]</scope>
    <source>
        <strain evidence="3">DSM 45789</strain>
    </source>
</reference>
<dbReference type="InterPro" id="IPR013249">
    <property type="entry name" value="RNA_pol_sigma70_r4_t2"/>
</dbReference>
<proteinExistence type="predicted"/>
<dbReference type="Gene3D" id="1.10.10.10">
    <property type="entry name" value="Winged helix-like DNA-binding domain superfamily/Winged helix DNA-binding domain"/>
    <property type="match status" value="1"/>
</dbReference>